<feature type="compositionally biased region" description="Basic and acidic residues" evidence="5">
    <location>
        <begin position="617"/>
        <end position="627"/>
    </location>
</feature>
<feature type="compositionally biased region" description="Polar residues" evidence="5">
    <location>
        <begin position="410"/>
        <end position="439"/>
    </location>
</feature>
<evidence type="ECO:0000256" key="2">
    <source>
        <dbReference type="ARBA" id="ARBA00022490"/>
    </source>
</evidence>
<dbReference type="OrthoDB" id="2375103at2759"/>
<feature type="compositionally biased region" description="Basic and acidic residues" evidence="5">
    <location>
        <begin position="577"/>
        <end position="586"/>
    </location>
</feature>
<feature type="region of interest" description="Disordered" evidence="5">
    <location>
        <begin position="815"/>
        <end position="850"/>
    </location>
</feature>
<evidence type="ECO:0000256" key="3">
    <source>
        <dbReference type="ARBA" id="ARBA00023212"/>
    </source>
</evidence>
<keyword evidence="4" id="KW-0175">Coiled coil</keyword>
<reference evidence="7" key="1">
    <citation type="submission" date="2021-06" db="EMBL/GenBank/DDBJ databases">
        <authorList>
            <person name="Kallberg Y."/>
            <person name="Tangrot J."/>
            <person name="Rosling A."/>
        </authorList>
    </citation>
    <scope>NUCLEOTIDE SEQUENCE</scope>
    <source>
        <strain evidence="7">CL551</strain>
    </source>
</reference>
<evidence type="ECO:0000256" key="1">
    <source>
        <dbReference type="ARBA" id="ARBA00004267"/>
    </source>
</evidence>
<accession>A0A9N9N5S3</accession>
<dbReference type="Pfam" id="PF06657">
    <property type="entry name" value="Cep57_MT_bd"/>
    <property type="match status" value="1"/>
</dbReference>
<dbReference type="PANTHER" id="PTHR19336:SF9">
    <property type="entry name" value="SPINDLE POLE BODY PROTEIN PPC89"/>
    <property type="match status" value="1"/>
</dbReference>
<comment type="subcellular location">
    <subcellularLocation>
        <location evidence="1">Cytoplasm</location>
        <location evidence="1">Cytoskeleton</location>
        <location evidence="1">Microtubule organizing center</location>
    </subcellularLocation>
</comment>
<dbReference type="GO" id="GO:0005815">
    <property type="term" value="C:microtubule organizing center"/>
    <property type="evidence" value="ECO:0007669"/>
    <property type="project" value="UniProtKB-SubCell"/>
</dbReference>
<dbReference type="PANTHER" id="PTHR19336">
    <property type="entry name" value="UNCHARACTERIZED DUF1167"/>
    <property type="match status" value="1"/>
</dbReference>
<dbReference type="Proteomes" id="UP000789342">
    <property type="component" value="Unassembled WGS sequence"/>
</dbReference>
<feature type="compositionally biased region" description="Polar residues" evidence="5">
    <location>
        <begin position="819"/>
        <end position="832"/>
    </location>
</feature>
<keyword evidence="2" id="KW-0963">Cytoplasm</keyword>
<feature type="domain" description="Cep57 centrosome microtubule-binding" evidence="6">
    <location>
        <begin position="738"/>
        <end position="804"/>
    </location>
</feature>
<sequence length="877" mass="103263">SVFDDDDLSLNYLRSTKKRHSPVVMHSAHRKIYPSPRQDELQTEKMCQRELSNNILQKQLKDVPIHNIQFYQGKGNQLHEERMDHEEEGELQARNNQKLHQEQDRQTQIQELHQKIFHAQPQQRECEEREEKTRREQLQPGRDYQQLRQENRQQQREQEHLQNDEQLHKDKERQLQMMRQRQKELSLLENARQEQQRKRIFLQEQHSQPTSPKPRVVLTDEQVTPSISMKSFQLPNVSLSIGDNRQYRRMSNLGGTSTQGPLSALRTLTDNYRKLEIDKDNADQRINQLEKEVEQYRQLLQKEQVKIRSLEADSRANKVKGKDGENHADKENLRLQKIKKVLCGIKFVELENRVNSLHKKYEALKRQLEYSRQYTLRAEEERDEAKKALIIAKQEIAIINKEYEDLKAAAQNQRTRPQGTSSPRSIATRLSLTSQPQQDETIRVLKNENRKNAISSKERYDNLRNSSHGSSSPEQTNHDHEKRRSKKKIYQERVKYSSSMEENGNVAPQVFQRPASSRGFENRYIDPKYCEQIKDPCEEPQRETELSSGNNKKFNNMRDNSRCSSQESDQQVKTTKKYQDTEDEHYFVNTGNKRKHSRYERNDRYSNDPSDDSDDRIEEREHNDHFGRQNRQVNALLNMDQPRWRDVKNGKSYLKKRVRDVTETRLRNAKGSGDHREVPFIGTGKSDSVTVNLQQAFVMAKHHDTNSCSVCKKKNHNTDENANTRHHHTEELGLNHDTPDIALTKVICNLTDELAHLKINLVDEYQAIDPVDSKSIRTALAEEMKGVMDDMEMKGDQIAMLYDVHKKTIKLSSRESETTQRINSRQSNNMYTDDTAEFSRNQKKTQNRNLLRRSQKVQEIFRHDVVTNGEIAIMKYT</sequence>
<evidence type="ECO:0000313" key="8">
    <source>
        <dbReference type="Proteomes" id="UP000789342"/>
    </source>
</evidence>
<protein>
    <submittedName>
        <fullName evidence="7">18506_t:CDS:1</fullName>
    </submittedName>
</protein>
<feature type="coiled-coil region" evidence="4">
    <location>
        <begin position="265"/>
        <end position="313"/>
    </location>
</feature>
<keyword evidence="3" id="KW-0206">Cytoskeleton</keyword>
<evidence type="ECO:0000259" key="6">
    <source>
        <dbReference type="Pfam" id="PF06657"/>
    </source>
</evidence>
<feature type="non-terminal residue" evidence="7">
    <location>
        <position position="877"/>
    </location>
</feature>
<name>A0A9N9N5S3_9GLOM</name>
<feature type="compositionally biased region" description="Basic and acidic residues" evidence="5">
    <location>
        <begin position="440"/>
        <end position="462"/>
    </location>
</feature>
<feature type="compositionally biased region" description="Polar residues" evidence="5">
    <location>
        <begin position="463"/>
        <end position="475"/>
    </location>
</feature>
<feature type="region of interest" description="Disordered" evidence="5">
    <location>
        <begin position="409"/>
        <end position="514"/>
    </location>
</feature>
<comment type="caution">
    <text evidence="7">The sequence shown here is derived from an EMBL/GenBank/DDBJ whole genome shotgun (WGS) entry which is preliminary data.</text>
</comment>
<evidence type="ECO:0000313" key="7">
    <source>
        <dbReference type="EMBL" id="CAG8702899.1"/>
    </source>
</evidence>
<feature type="region of interest" description="Disordered" evidence="5">
    <location>
        <begin position="118"/>
        <end position="167"/>
    </location>
</feature>
<feature type="compositionally biased region" description="Polar residues" evidence="5">
    <location>
        <begin position="546"/>
        <end position="573"/>
    </location>
</feature>
<gene>
    <name evidence="7" type="ORF">AMORRO_LOCUS12235</name>
</gene>
<organism evidence="7 8">
    <name type="scientific">Acaulospora morrowiae</name>
    <dbReference type="NCBI Taxonomy" id="94023"/>
    <lineage>
        <taxon>Eukaryota</taxon>
        <taxon>Fungi</taxon>
        <taxon>Fungi incertae sedis</taxon>
        <taxon>Mucoromycota</taxon>
        <taxon>Glomeromycotina</taxon>
        <taxon>Glomeromycetes</taxon>
        <taxon>Diversisporales</taxon>
        <taxon>Acaulosporaceae</taxon>
        <taxon>Acaulospora</taxon>
    </lineage>
</organism>
<dbReference type="InterPro" id="IPR024957">
    <property type="entry name" value="Cep57_MT-bd_dom"/>
</dbReference>
<feature type="compositionally biased region" description="Basic and acidic residues" evidence="5">
    <location>
        <begin position="124"/>
        <end position="137"/>
    </location>
</feature>
<feature type="compositionally biased region" description="Basic and acidic residues" evidence="5">
    <location>
        <begin position="149"/>
        <end position="167"/>
    </location>
</feature>
<evidence type="ECO:0000256" key="5">
    <source>
        <dbReference type="SAM" id="MobiDB-lite"/>
    </source>
</evidence>
<keyword evidence="8" id="KW-1185">Reference proteome</keyword>
<feature type="compositionally biased region" description="Basic residues" evidence="5">
    <location>
        <begin position="841"/>
        <end position="850"/>
    </location>
</feature>
<dbReference type="GO" id="GO:0008017">
    <property type="term" value="F:microtubule binding"/>
    <property type="evidence" value="ECO:0007669"/>
    <property type="project" value="InterPro"/>
</dbReference>
<feature type="region of interest" description="Disordered" evidence="5">
    <location>
        <begin position="537"/>
        <end position="627"/>
    </location>
</feature>
<evidence type="ECO:0000256" key="4">
    <source>
        <dbReference type="SAM" id="Coils"/>
    </source>
</evidence>
<proteinExistence type="predicted"/>
<dbReference type="EMBL" id="CAJVPV010017493">
    <property type="protein sequence ID" value="CAG8702899.1"/>
    <property type="molecule type" value="Genomic_DNA"/>
</dbReference>
<dbReference type="InterPro" id="IPR051756">
    <property type="entry name" value="Centrosomal_MT-associated"/>
</dbReference>
<dbReference type="AlphaFoldDB" id="A0A9N9N5S3"/>
<feature type="non-terminal residue" evidence="7">
    <location>
        <position position="1"/>
    </location>
</feature>